<dbReference type="InterPro" id="IPR004797">
    <property type="entry name" value="Competence_ComEC/Rec2"/>
</dbReference>
<dbReference type="InterPro" id="IPR035681">
    <property type="entry name" value="ComA-like_MBL"/>
</dbReference>
<feature type="transmembrane region" description="Helical" evidence="6">
    <location>
        <begin position="282"/>
        <end position="312"/>
    </location>
</feature>
<evidence type="ECO:0000256" key="3">
    <source>
        <dbReference type="ARBA" id="ARBA00022692"/>
    </source>
</evidence>
<dbReference type="SUPFAM" id="SSF56281">
    <property type="entry name" value="Metallo-hydrolase/oxidoreductase"/>
    <property type="match status" value="1"/>
</dbReference>
<dbReference type="EMBL" id="JAFKCZ010000014">
    <property type="protein sequence ID" value="MBN7798403.1"/>
    <property type="molecule type" value="Genomic_DNA"/>
</dbReference>
<keyword evidence="2" id="KW-1003">Cell membrane</keyword>
<protein>
    <submittedName>
        <fullName evidence="8">DNA internalization-related competence protein ComEC/Rec2</fullName>
    </submittedName>
</protein>
<dbReference type="GO" id="GO:0030420">
    <property type="term" value="P:establishment of competence for transformation"/>
    <property type="evidence" value="ECO:0007669"/>
    <property type="project" value="InterPro"/>
</dbReference>
<dbReference type="CDD" id="cd07731">
    <property type="entry name" value="ComA-like_MBL-fold"/>
    <property type="match status" value="1"/>
</dbReference>
<evidence type="ECO:0000313" key="8">
    <source>
        <dbReference type="EMBL" id="MBN7798403.1"/>
    </source>
</evidence>
<dbReference type="InterPro" id="IPR052159">
    <property type="entry name" value="Competence_DNA_uptake"/>
</dbReference>
<dbReference type="Proteomes" id="UP000664303">
    <property type="component" value="Unassembled WGS sequence"/>
</dbReference>
<evidence type="ECO:0000313" key="9">
    <source>
        <dbReference type="Proteomes" id="UP000664303"/>
    </source>
</evidence>
<dbReference type="NCBIfam" id="TIGR00360">
    <property type="entry name" value="ComEC_N-term"/>
    <property type="match status" value="1"/>
</dbReference>
<dbReference type="SMART" id="SM00849">
    <property type="entry name" value="Lactamase_B"/>
    <property type="match status" value="1"/>
</dbReference>
<dbReference type="RefSeq" id="WP_206561846.1">
    <property type="nucleotide sequence ID" value="NZ_JAFKCZ010000014.1"/>
</dbReference>
<comment type="subcellular location">
    <subcellularLocation>
        <location evidence="1">Cell membrane</location>
        <topology evidence="1">Multi-pass membrane protein</topology>
    </subcellularLocation>
</comment>
<reference evidence="8" key="1">
    <citation type="submission" date="2021-02" db="EMBL/GenBank/DDBJ databases">
        <title>PHA producing bacteria isolated from coastal sediment in Guangdong, Shenzhen.</title>
        <authorList>
            <person name="Zheng W."/>
            <person name="Yu S."/>
            <person name="Huang Y."/>
        </authorList>
    </citation>
    <scope>NUCLEOTIDE SEQUENCE</scope>
    <source>
        <strain evidence="8">TN14-10</strain>
    </source>
</reference>
<feature type="transmembrane region" description="Helical" evidence="6">
    <location>
        <begin position="324"/>
        <end position="341"/>
    </location>
</feature>
<keyword evidence="9" id="KW-1185">Reference proteome</keyword>
<dbReference type="Pfam" id="PF00753">
    <property type="entry name" value="Lactamase_B"/>
    <property type="match status" value="1"/>
</dbReference>
<comment type="caution">
    <text evidence="8">The sequence shown here is derived from an EMBL/GenBank/DDBJ whole genome shotgun (WGS) entry which is preliminary data.</text>
</comment>
<keyword evidence="4 6" id="KW-1133">Transmembrane helix</keyword>
<dbReference type="Gene3D" id="3.60.15.10">
    <property type="entry name" value="Ribonuclease Z/Hydroxyacylglutathione hydrolase-like"/>
    <property type="match status" value="1"/>
</dbReference>
<evidence type="ECO:0000256" key="6">
    <source>
        <dbReference type="SAM" id="Phobius"/>
    </source>
</evidence>
<feature type="transmembrane region" description="Helical" evidence="6">
    <location>
        <begin position="241"/>
        <end position="270"/>
    </location>
</feature>
<feature type="transmembrane region" description="Helical" evidence="6">
    <location>
        <begin position="45"/>
        <end position="66"/>
    </location>
</feature>
<dbReference type="PANTHER" id="PTHR30619">
    <property type="entry name" value="DNA INTERNALIZATION/COMPETENCE PROTEIN COMEC/REC2"/>
    <property type="match status" value="1"/>
</dbReference>
<accession>A0A939DI19</accession>
<dbReference type="Pfam" id="PF03772">
    <property type="entry name" value="Competence"/>
    <property type="match status" value="1"/>
</dbReference>
<dbReference type="NCBIfam" id="TIGR00361">
    <property type="entry name" value="ComEC_Rec2"/>
    <property type="match status" value="1"/>
</dbReference>
<gene>
    <name evidence="8" type="ORF">JYP50_17500</name>
</gene>
<feature type="transmembrane region" description="Helical" evidence="6">
    <location>
        <begin position="405"/>
        <end position="426"/>
    </location>
</feature>
<dbReference type="InterPro" id="IPR004477">
    <property type="entry name" value="ComEC_N"/>
</dbReference>
<evidence type="ECO:0000256" key="2">
    <source>
        <dbReference type="ARBA" id="ARBA00022475"/>
    </source>
</evidence>
<dbReference type="InterPro" id="IPR001279">
    <property type="entry name" value="Metallo-B-lactamas"/>
</dbReference>
<feature type="domain" description="Metallo-beta-lactamase" evidence="7">
    <location>
        <begin position="525"/>
        <end position="722"/>
    </location>
</feature>
<dbReference type="AlphaFoldDB" id="A0A939DI19"/>
<keyword evidence="5 6" id="KW-0472">Membrane</keyword>
<dbReference type="InterPro" id="IPR036866">
    <property type="entry name" value="RibonucZ/Hydroxyglut_hydro"/>
</dbReference>
<dbReference type="Pfam" id="PF13567">
    <property type="entry name" value="DUF4131"/>
    <property type="match status" value="1"/>
</dbReference>
<proteinExistence type="predicted"/>
<dbReference type="PANTHER" id="PTHR30619:SF1">
    <property type="entry name" value="RECOMBINATION PROTEIN 2"/>
    <property type="match status" value="1"/>
</dbReference>
<evidence type="ECO:0000256" key="4">
    <source>
        <dbReference type="ARBA" id="ARBA00022989"/>
    </source>
</evidence>
<name>A0A939DI19_9GAMM</name>
<dbReference type="InterPro" id="IPR025405">
    <property type="entry name" value="DUF4131"/>
</dbReference>
<evidence type="ECO:0000256" key="5">
    <source>
        <dbReference type="ARBA" id="ARBA00023136"/>
    </source>
</evidence>
<evidence type="ECO:0000256" key="1">
    <source>
        <dbReference type="ARBA" id="ARBA00004651"/>
    </source>
</evidence>
<feature type="transmembrane region" description="Helical" evidence="6">
    <location>
        <begin position="347"/>
        <end position="367"/>
    </location>
</feature>
<dbReference type="GO" id="GO:0005886">
    <property type="term" value="C:plasma membrane"/>
    <property type="evidence" value="ECO:0007669"/>
    <property type="project" value="UniProtKB-SubCell"/>
</dbReference>
<evidence type="ECO:0000259" key="7">
    <source>
        <dbReference type="SMART" id="SM00849"/>
    </source>
</evidence>
<organism evidence="8 9">
    <name type="scientific">Parahaliea mediterranea</name>
    <dbReference type="NCBI Taxonomy" id="651086"/>
    <lineage>
        <taxon>Bacteria</taxon>
        <taxon>Pseudomonadati</taxon>
        <taxon>Pseudomonadota</taxon>
        <taxon>Gammaproteobacteria</taxon>
        <taxon>Cellvibrionales</taxon>
        <taxon>Halieaceae</taxon>
        <taxon>Parahaliea</taxon>
    </lineage>
</organism>
<feature type="transmembrane region" description="Helical" evidence="6">
    <location>
        <begin position="374"/>
        <end position="393"/>
    </location>
</feature>
<sequence>MSAAIAGAVAGLLLAACLPWLPGALAVFAIAVAGALLLLAPRAPARMAAGLLLGMALGIAHGAALNDRRLPRDCARELLTVEGEVASLPRVTHIGEDTRQQRFEFTVAAISPAHCGGPRRALLSYYGALSVAPGEHWVFEARLRRPWGLVNPGSFNMQAWFAQTGIDATGSARAQGALRLAPGAGPGSLPDRLRAQISQRIAALPLSADARAVLGAVTVADRSGLDTALWRLFQLYGLNHLLVISGLHIGLVAALGYGLGRALAMALALAGSAADARHLPGLAALLLAAVYTALAGFSLATVRALAMLACVVLASSCWRRAGSWHNLLLAAAVLLACNPLAGLGSGFWLSFGAVACLLWLAMWAGAAARWRQRLGTHLFMSVAMLPLCGWWFGGFSQVSAPANALLVPLLGLFVVPLALLGALCALPGWPVADTLWTWAAQPLELLLPLGRALAADHPGWLFRGLAPGPLETGLALCAVALLVAPLDWRVRALLPALLLPLLLPPATPRTAAPEAIHALVFDVGQGTAVLLYDRRRALLYDTGGGVAGGSTIARSVILPLLRQRGIARLDTLVVSHGDSDHSAGLADILGALPVARLLVGAGVRVAAAGDQAVARDIAVAEPCRAGHHWRWPRGDVHLRVLAPAPAERLSRNNGSCVLQVSVGGRRLLLPGDIDDDRERALVRYWRGDLASDWLLAAHHGSGSSSSHAWLKAVNPAEVVYSHGYANRFGHPHPAVVARLEAAGARAWSTASQGALELVFHADGELQVIAHRQLKRRYWL</sequence>
<keyword evidence="3 6" id="KW-0812">Transmembrane</keyword>